<organism evidence="4 5">
    <name type="scientific">Dillenia turbinata</name>
    <dbReference type="NCBI Taxonomy" id="194707"/>
    <lineage>
        <taxon>Eukaryota</taxon>
        <taxon>Viridiplantae</taxon>
        <taxon>Streptophyta</taxon>
        <taxon>Embryophyta</taxon>
        <taxon>Tracheophyta</taxon>
        <taxon>Spermatophyta</taxon>
        <taxon>Magnoliopsida</taxon>
        <taxon>eudicotyledons</taxon>
        <taxon>Gunneridae</taxon>
        <taxon>Pentapetalae</taxon>
        <taxon>Dilleniales</taxon>
        <taxon>Dilleniaceae</taxon>
        <taxon>Dillenia</taxon>
    </lineage>
</organism>
<dbReference type="Gene3D" id="3.20.20.100">
    <property type="entry name" value="NADP-dependent oxidoreductase domain"/>
    <property type="match status" value="1"/>
</dbReference>
<evidence type="ECO:0000256" key="1">
    <source>
        <dbReference type="ARBA" id="ARBA00022857"/>
    </source>
</evidence>
<sequence>MAEEHGFQIPRVSKLGFGCMSRSGNYNPPLPEEDGIAVIKHALSRGIIFLDAANVYGGNGANEMLIGKLYPEHYVNKLKNLYTCQALKELPREKIRLATKFGIAKHEHPLLLVDGSPEYVSSCCEASLKHLDVEHIDMYYQHRVDTKTQGHQVFDFLNDASLHMQSFQTLLPIYECFYLSAVVIFICTLLDF</sequence>
<dbReference type="PANTHER" id="PTHR43625:SF99">
    <property type="entry name" value="ALDO-KETO REDUCTASE 1-RELATED"/>
    <property type="match status" value="1"/>
</dbReference>
<keyword evidence="5" id="KW-1185">Reference proteome</keyword>
<keyword evidence="2" id="KW-0560">Oxidoreductase</keyword>
<gene>
    <name evidence="4" type="ORF">RJ641_023490</name>
</gene>
<dbReference type="SUPFAM" id="SSF51430">
    <property type="entry name" value="NAD(P)-linked oxidoreductase"/>
    <property type="match status" value="1"/>
</dbReference>
<protein>
    <submittedName>
        <fullName evidence="4">NADP-dependent oxidoreductase domain</fullName>
    </submittedName>
</protein>
<evidence type="ECO:0000313" key="4">
    <source>
        <dbReference type="EMBL" id="KAK6911397.1"/>
    </source>
</evidence>
<comment type="caution">
    <text evidence="4">The sequence shown here is derived from an EMBL/GenBank/DDBJ whole genome shotgun (WGS) entry which is preliminary data.</text>
</comment>
<name>A0AAN8UIV2_9MAGN</name>
<feature type="domain" description="NADP-dependent oxidoreductase" evidence="3">
    <location>
        <begin position="14"/>
        <end position="160"/>
    </location>
</feature>
<reference evidence="4 5" key="1">
    <citation type="submission" date="2023-12" db="EMBL/GenBank/DDBJ databases">
        <title>A high-quality genome assembly for Dillenia turbinata (Dilleniales).</title>
        <authorList>
            <person name="Chanderbali A."/>
        </authorList>
    </citation>
    <scope>NUCLEOTIDE SEQUENCE [LARGE SCALE GENOMIC DNA]</scope>
    <source>
        <strain evidence="4">LSX21</strain>
        <tissue evidence="4">Leaf</tissue>
    </source>
</reference>
<keyword evidence="1" id="KW-0521">NADP</keyword>
<dbReference type="InterPro" id="IPR023210">
    <property type="entry name" value="NADP_OxRdtase_dom"/>
</dbReference>
<evidence type="ECO:0000313" key="5">
    <source>
        <dbReference type="Proteomes" id="UP001370490"/>
    </source>
</evidence>
<dbReference type="EMBL" id="JBAMMX010000028">
    <property type="protein sequence ID" value="KAK6911397.1"/>
    <property type="molecule type" value="Genomic_DNA"/>
</dbReference>
<proteinExistence type="predicted"/>
<evidence type="ECO:0000259" key="3">
    <source>
        <dbReference type="Pfam" id="PF00248"/>
    </source>
</evidence>
<dbReference type="Proteomes" id="UP001370490">
    <property type="component" value="Unassembled WGS sequence"/>
</dbReference>
<dbReference type="GO" id="GO:0005737">
    <property type="term" value="C:cytoplasm"/>
    <property type="evidence" value="ECO:0007669"/>
    <property type="project" value="TreeGrafter"/>
</dbReference>
<dbReference type="Pfam" id="PF00248">
    <property type="entry name" value="Aldo_ket_red"/>
    <property type="match status" value="1"/>
</dbReference>
<accession>A0AAN8UIV2</accession>
<dbReference type="InterPro" id="IPR036812">
    <property type="entry name" value="NAD(P)_OxRdtase_dom_sf"/>
</dbReference>
<dbReference type="AlphaFoldDB" id="A0AAN8UIV2"/>
<dbReference type="GO" id="GO:0016491">
    <property type="term" value="F:oxidoreductase activity"/>
    <property type="evidence" value="ECO:0007669"/>
    <property type="project" value="UniProtKB-KW"/>
</dbReference>
<dbReference type="PANTHER" id="PTHR43625">
    <property type="entry name" value="AFLATOXIN B1 ALDEHYDE REDUCTASE"/>
    <property type="match status" value="1"/>
</dbReference>
<evidence type="ECO:0000256" key="2">
    <source>
        <dbReference type="ARBA" id="ARBA00023002"/>
    </source>
</evidence>
<dbReference type="InterPro" id="IPR050791">
    <property type="entry name" value="Aldo-Keto_reductase"/>
</dbReference>